<sequence length="253" mass="27329">MQKLRLCYAKRGRLRFTSHRDVARSFERALRRAGVPMAYSQGFSPRPKVSWIGASPTGVASEAEYVEVQVVELLDVERLRVALDEALPPGLDVLEIVVSSGGNLTERIEASEWRVELDGVSPAELRTAVAALLAAESVEVERATKDGKRIIDVRPAVVSALVEDQSSDAGHDGPDLSRPCGILVTVVRQTTPTVRPDDVLSALRVVADLVPPVPAKATRMAQGRLDDDGALVDPLAQDRVAESKPVTGEQGRR</sequence>
<dbReference type="InterPro" id="IPR018768">
    <property type="entry name" value="DUF2344"/>
</dbReference>
<feature type="domain" description="DUF2344" evidence="2">
    <location>
        <begin position="3"/>
        <end position="196"/>
    </location>
</feature>
<dbReference type="AlphaFoldDB" id="A0A9X3AE02"/>
<protein>
    <submittedName>
        <fullName evidence="3">TIGR03936 family radical SAM-associated protein</fullName>
    </submittedName>
</protein>
<dbReference type="Pfam" id="PF10105">
    <property type="entry name" value="DUF2344"/>
    <property type="match status" value="1"/>
</dbReference>
<evidence type="ECO:0000313" key="3">
    <source>
        <dbReference type="EMBL" id="MCS7476266.1"/>
    </source>
</evidence>
<gene>
    <name evidence="3" type="ORF">NZH93_05330</name>
</gene>
<proteinExistence type="predicted"/>
<reference evidence="3" key="1">
    <citation type="submission" date="2022-08" db="EMBL/GenBank/DDBJ databases">
        <authorList>
            <person name="Tistechok S."/>
            <person name="Samborskyy M."/>
            <person name="Roman I."/>
        </authorList>
    </citation>
    <scope>NUCLEOTIDE SEQUENCE</scope>
    <source>
        <strain evidence="3">DSM 103496</strain>
    </source>
</reference>
<feature type="region of interest" description="Disordered" evidence="1">
    <location>
        <begin position="218"/>
        <end position="253"/>
    </location>
</feature>
<evidence type="ECO:0000313" key="4">
    <source>
        <dbReference type="Proteomes" id="UP001141259"/>
    </source>
</evidence>
<dbReference type="Proteomes" id="UP001141259">
    <property type="component" value="Unassembled WGS sequence"/>
</dbReference>
<dbReference type="RefSeq" id="WP_259622163.1">
    <property type="nucleotide sequence ID" value="NZ_JANYMP010000002.1"/>
</dbReference>
<evidence type="ECO:0000259" key="2">
    <source>
        <dbReference type="Pfam" id="PF10105"/>
    </source>
</evidence>
<name>A0A9X3AE02_9PSEU</name>
<evidence type="ECO:0000256" key="1">
    <source>
        <dbReference type="SAM" id="MobiDB-lite"/>
    </source>
</evidence>
<dbReference type="EMBL" id="JANYMP010000002">
    <property type="protein sequence ID" value="MCS7476266.1"/>
    <property type="molecule type" value="Genomic_DNA"/>
</dbReference>
<dbReference type="NCBIfam" id="TIGR03936">
    <property type="entry name" value="sam_1_link_chp"/>
    <property type="match status" value="1"/>
</dbReference>
<accession>A0A9X3AE02</accession>
<organism evidence="3 4">
    <name type="scientific">Umezawaea endophytica</name>
    <dbReference type="NCBI Taxonomy" id="1654476"/>
    <lineage>
        <taxon>Bacteria</taxon>
        <taxon>Bacillati</taxon>
        <taxon>Actinomycetota</taxon>
        <taxon>Actinomycetes</taxon>
        <taxon>Pseudonocardiales</taxon>
        <taxon>Pseudonocardiaceae</taxon>
        <taxon>Umezawaea</taxon>
    </lineage>
</organism>
<keyword evidence="4" id="KW-1185">Reference proteome</keyword>
<comment type="caution">
    <text evidence="3">The sequence shown here is derived from an EMBL/GenBank/DDBJ whole genome shotgun (WGS) entry which is preliminary data.</text>
</comment>